<organism evidence="2 3">
    <name type="scientific">Microthyrium microscopicum</name>
    <dbReference type="NCBI Taxonomy" id="703497"/>
    <lineage>
        <taxon>Eukaryota</taxon>
        <taxon>Fungi</taxon>
        <taxon>Dikarya</taxon>
        <taxon>Ascomycota</taxon>
        <taxon>Pezizomycotina</taxon>
        <taxon>Dothideomycetes</taxon>
        <taxon>Dothideomycetes incertae sedis</taxon>
        <taxon>Microthyriales</taxon>
        <taxon>Microthyriaceae</taxon>
        <taxon>Microthyrium</taxon>
    </lineage>
</organism>
<keyword evidence="3" id="KW-1185">Reference proteome</keyword>
<evidence type="ECO:0000256" key="1">
    <source>
        <dbReference type="SAM" id="MobiDB-lite"/>
    </source>
</evidence>
<dbReference type="EMBL" id="MU004234">
    <property type="protein sequence ID" value="KAF2670037.1"/>
    <property type="molecule type" value="Genomic_DNA"/>
</dbReference>
<evidence type="ECO:0000313" key="3">
    <source>
        <dbReference type="Proteomes" id="UP000799302"/>
    </source>
</evidence>
<dbReference type="AlphaFoldDB" id="A0A6A6UEX0"/>
<feature type="region of interest" description="Disordered" evidence="1">
    <location>
        <begin position="217"/>
        <end position="237"/>
    </location>
</feature>
<dbReference type="Proteomes" id="UP000799302">
    <property type="component" value="Unassembled WGS sequence"/>
</dbReference>
<accession>A0A6A6UEX0</accession>
<feature type="compositionally biased region" description="Acidic residues" evidence="1">
    <location>
        <begin position="226"/>
        <end position="237"/>
    </location>
</feature>
<sequence length="237" mass="26908">MSLIPSIYPKRLESNENYLAYFGLLQGFALRIKSGIPVQIRNSVKFYEEDGGLVVLVPGELLCRCTVDNSDKLCLKLFRTDEDLDVHIGVVHGRFTFRRLLADQMMIDNSLDEQFSNYYKRIVTRAAFIDNDRVRLADFPPLDPPLLEDRIERELRVAAGQIEDLLEERREVKFDAIATACKHIPMSGGPAAARQSIIARHLQIKRLIAAGAESLKPPTITWHEPSEEEDEDNDDAV</sequence>
<evidence type="ECO:0000313" key="2">
    <source>
        <dbReference type="EMBL" id="KAF2670037.1"/>
    </source>
</evidence>
<name>A0A6A6UEX0_9PEZI</name>
<gene>
    <name evidence="2" type="ORF">BT63DRAFT_454221</name>
</gene>
<reference evidence="2" key="1">
    <citation type="journal article" date="2020" name="Stud. Mycol.">
        <title>101 Dothideomycetes genomes: a test case for predicting lifestyles and emergence of pathogens.</title>
        <authorList>
            <person name="Haridas S."/>
            <person name="Albert R."/>
            <person name="Binder M."/>
            <person name="Bloem J."/>
            <person name="Labutti K."/>
            <person name="Salamov A."/>
            <person name="Andreopoulos B."/>
            <person name="Baker S."/>
            <person name="Barry K."/>
            <person name="Bills G."/>
            <person name="Bluhm B."/>
            <person name="Cannon C."/>
            <person name="Castanera R."/>
            <person name="Culley D."/>
            <person name="Daum C."/>
            <person name="Ezra D."/>
            <person name="Gonzalez J."/>
            <person name="Henrissat B."/>
            <person name="Kuo A."/>
            <person name="Liang C."/>
            <person name="Lipzen A."/>
            <person name="Lutzoni F."/>
            <person name="Magnuson J."/>
            <person name="Mondo S."/>
            <person name="Nolan M."/>
            <person name="Ohm R."/>
            <person name="Pangilinan J."/>
            <person name="Park H.-J."/>
            <person name="Ramirez L."/>
            <person name="Alfaro M."/>
            <person name="Sun H."/>
            <person name="Tritt A."/>
            <person name="Yoshinaga Y."/>
            <person name="Zwiers L.-H."/>
            <person name="Turgeon B."/>
            <person name="Goodwin S."/>
            <person name="Spatafora J."/>
            <person name="Crous P."/>
            <person name="Grigoriev I."/>
        </authorList>
    </citation>
    <scope>NUCLEOTIDE SEQUENCE</scope>
    <source>
        <strain evidence="2">CBS 115976</strain>
    </source>
</reference>
<protein>
    <submittedName>
        <fullName evidence="2">Uncharacterized protein</fullName>
    </submittedName>
</protein>
<proteinExistence type="predicted"/>